<name>A0A1U8NZV8_GOSHI</name>
<reference evidence="3" key="1">
    <citation type="journal article" date="2020" name="Nat. Genet.">
        <title>Genomic diversifications of five Gossypium allopolyploid species and their impact on cotton improvement.</title>
        <authorList>
            <person name="Chen Z.J."/>
            <person name="Sreedasyam A."/>
            <person name="Ando A."/>
            <person name="Song Q."/>
            <person name="De Santiago L.M."/>
            <person name="Hulse-Kemp A.M."/>
            <person name="Ding M."/>
            <person name="Ye W."/>
            <person name="Kirkbride R.C."/>
            <person name="Jenkins J."/>
            <person name="Plott C."/>
            <person name="Lovell J."/>
            <person name="Lin Y.M."/>
            <person name="Vaughn R."/>
            <person name="Liu B."/>
            <person name="Simpson S."/>
            <person name="Scheffler B.E."/>
            <person name="Wen L."/>
            <person name="Saski C.A."/>
            <person name="Grover C.E."/>
            <person name="Hu G."/>
            <person name="Conover J.L."/>
            <person name="Carlson J.W."/>
            <person name="Shu S."/>
            <person name="Boston L.B."/>
            <person name="Williams M."/>
            <person name="Peterson D.G."/>
            <person name="McGee K."/>
            <person name="Jones D.C."/>
            <person name="Wendel J.F."/>
            <person name="Stelly D.M."/>
            <person name="Grimwood J."/>
            <person name="Schmutz J."/>
        </authorList>
    </citation>
    <scope>NUCLEOTIDE SEQUENCE [LARGE SCALE GENOMIC DNA]</scope>
    <source>
        <strain evidence="3">cv. TM-1</strain>
    </source>
</reference>
<dbReference type="KEGG" id="ghi:107953642"/>
<dbReference type="GeneID" id="107953642"/>
<keyword evidence="2" id="KW-0472">Membrane</keyword>
<keyword evidence="2" id="KW-0812">Transmembrane</keyword>
<dbReference type="InterPro" id="IPR053313">
    <property type="entry name" value="RGF"/>
</dbReference>
<evidence type="ECO:0000313" key="4">
    <source>
        <dbReference type="RefSeq" id="XP_016744497.1"/>
    </source>
</evidence>
<dbReference type="OrthoDB" id="689613at2759"/>
<evidence type="ECO:0008006" key="5">
    <source>
        <dbReference type="Google" id="ProtNLM"/>
    </source>
</evidence>
<dbReference type="PaxDb" id="3635-A0A1U8NZV8"/>
<evidence type="ECO:0000256" key="1">
    <source>
        <dbReference type="SAM" id="MobiDB-lite"/>
    </source>
</evidence>
<evidence type="ECO:0000256" key="2">
    <source>
        <dbReference type="SAM" id="Phobius"/>
    </source>
</evidence>
<proteinExistence type="predicted"/>
<evidence type="ECO:0000313" key="3">
    <source>
        <dbReference type="Proteomes" id="UP000818029"/>
    </source>
</evidence>
<gene>
    <name evidence="4" type="primary">LOC107953642</name>
</gene>
<feature type="region of interest" description="Disordered" evidence="1">
    <location>
        <begin position="110"/>
        <end position="129"/>
    </location>
</feature>
<accession>A0A1U8NZV8</accession>
<organism evidence="3 4">
    <name type="scientific">Gossypium hirsutum</name>
    <name type="common">Upland cotton</name>
    <name type="synonym">Gossypium mexicanum</name>
    <dbReference type="NCBI Taxonomy" id="3635"/>
    <lineage>
        <taxon>Eukaryota</taxon>
        <taxon>Viridiplantae</taxon>
        <taxon>Streptophyta</taxon>
        <taxon>Embryophyta</taxon>
        <taxon>Tracheophyta</taxon>
        <taxon>Spermatophyta</taxon>
        <taxon>Magnoliopsida</taxon>
        <taxon>eudicotyledons</taxon>
        <taxon>Gunneridae</taxon>
        <taxon>Pentapetalae</taxon>
        <taxon>rosids</taxon>
        <taxon>malvids</taxon>
        <taxon>Malvales</taxon>
        <taxon>Malvaceae</taxon>
        <taxon>Malvoideae</taxon>
        <taxon>Gossypium</taxon>
    </lineage>
</organism>
<dbReference type="AlphaFoldDB" id="A0A1U8NZV8"/>
<keyword evidence="3" id="KW-1185">Reference proteome</keyword>
<reference evidence="4" key="2">
    <citation type="submission" date="2025-08" db="UniProtKB">
        <authorList>
            <consortium name="RefSeq"/>
        </authorList>
    </citation>
    <scope>IDENTIFICATION</scope>
</reference>
<dbReference type="Proteomes" id="UP000818029">
    <property type="component" value="Chromosome D07"/>
</dbReference>
<sequence>MLLDSQSHPQQSSAFHAIVCHLYLFKIPPKEIFTYQLDLIPNPIMSCLFFFIFVCLAMHACNARHLGVVMDDNDVSNKKHLFSTKVMGSVKRLNKEQPTETSVKSIVFHERKGREERSKTAVGVSASGKELDERSGFFSDYSRPRTRPPSHN</sequence>
<protein>
    <recommendedName>
        <fullName evidence="5">Root meristem growth factor 8</fullName>
    </recommendedName>
</protein>
<dbReference type="RefSeq" id="XP_016744497.1">
    <property type="nucleotide sequence ID" value="XM_016889008.2"/>
</dbReference>
<feature type="transmembrane region" description="Helical" evidence="2">
    <location>
        <begin position="43"/>
        <end position="61"/>
    </location>
</feature>
<feature type="compositionally biased region" description="Basic and acidic residues" evidence="1">
    <location>
        <begin position="110"/>
        <end position="119"/>
    </location>
</feature>
<dbReference type="PANTHER" id="PTHR34961">
    <property type="entry name" value="TRANSMEMBRANE PROTEIN"/>
    <property type="match status" value="1"/>
</dbReference>
<dbReference type="PANTHER" id="PTHR34961:SF5">
    <property type="entry name" value="TRANSMEMBRANE PROTEIN"/>
    <property type="match status" value="1"/>
</dbReference>
<keyword evidence="2" id="KW-1133">Transmembrane helix</keyword>